<dbReference type="AlphaFoldDB" id="A0A3M7J0H6"/>
<name>A0A3M7J0H6_HORWE</name>
<organism evidence="1 2">
    <name type="scientific">Hortaea werneckii</name>
    <name type="common">Black yeast</name>
    <name type="synonym">Cladosporium werneckii</name>
    <dbReference type="NCBI Taxonomy" id="91943"/>
    <lineage>
        <taxon>Eukaryota</taxon>
        <taxon>Fungi</taxon>
        <taxon>Dikarya</taxon>
        <taxon>Ascomycota</taxon>
        <taxon>Pezizomycotina</taxon>
        <taxon>Dothideomycetes</taxon>
        <taxon>Dothideomycetidae</taxon>
        <taxon>Mycosphaerellales</taxon>
        <taxon>Teratosphaeriaceae</taxon>
        <taxon>Hortaea</taxon>
    </lineage>
</organism>
<dbReference type="EMBL" id="QWIT01000106">
    <property type="protein sequence ID" value="RMZ31199.1"/>
    <property type="molecule type" value="Genomic_DNA"/>
</dbReference>
<comment type="caution">
    <text evidence="1">The sequence shown here is derived from an EMBL/GenBank/DDBJ whole genome shotgun (WGS) entry which is preliminary data.</text>
</comment>
<gene>
    <name evidence="1" type="ORF">D0859_04674</name>
</gene>
<proteinExistence type="predicted"/>
<dbReference type="Proteomes" id="UP000281677">
    <property type="component" value="Unassembled WGS sequence"/>
</dbReference>
<protein>
    <submittedName>
        <fullName evidence="1">Uncharacterized protein</fullName>
    </submittedName>
</protein>
<accession>A0A3M7J0H6</accession>
<evidence type="ECO:0000313" key="2">
    <source>
        <dbReference type="Proteomes" id="UP000281677"/>
    </source>
</evidence>
<sequence>MANFRSKINGTICTDDDIISSLATLCLLYEQQSIVRSKLAMAHPTFRLQNEICPSLLRSDYANDEIWYQMGSETTTRIHGVTMGRYKDWLRWCDRNFIKLDFPGGRRNYTEYGWHLVSMFEDKVDELRSGAEIWYTAPEEPAETL</sequence>
<reference evidence="1 2" key="1">
    <citation type="journal article" date="2018" name="BMC Genomics">
        <title>Genomic evidence for intraspecific hybridization in a clonal and extremely halotolerant yeast.</title>
        <authorList>
            <person name="Gostincar C."/>
            <person name="Stajich J.E."/>
            <person name="Zupancic J."/>
            <person name="Zalar P."/>
            <person name="Gunde-Cimerman N."/>
        </authorList>
    </citation>
    <scope>NUCLEOTIDE SEQUENCE [LARGE SCALE GENOMIC DNA]</scope>
    <source>
        <strain evidence="1 2">EXF-120</strain>
    </source>
</reference>
<evidence type="ECO:0000313" key="1">
    <source>
        <dbReference type="EMBL" id="RMZ31199.1"/>
    </source>
</evidence>